<dbReference type="InterPro" id="IPR036163">
    <property type="entry name" value="HMA_dom_sf"/>
</dbReference>
<feature type="transmembrane region" description="Helical" evidence="11">
    <location>
        <begin position="135"/>
        <end position="153"/>
    </location>
</feature>
<protein>
    <recommendedName>
        <fullName evidence="9">Cation-transporting P-type ATPase B</fullName>
    </recommendedName>
</protein>
<organism evidence="13 14">
    <name type="scientific">Schaalia cardiffensis F0333</name>
    <dbReference type="NCBI Taxonomy" id="888050"/>
    <lineage>
        <taxon>Bacteria</taxon>
        <taxon>Bacillati</taxon>
        <taxon>Actinomycetota</taxon>
        <taxon>Actinomycetes</taxon>
        <taxon>Actinomycetales</taxon>
        <taxon>Actinomycetaceae</taxon>
        <taxon>Schaalia</taxon>
    </lineage>
</organism>
<dbReference type="GO" id="GO:0055070">
    <property type="term" value="P:copper ion homeostasis"/>
    <property type="evidence" value="ECO:0007669"/>
    <property type="project" value="TreeGrafter"/>
</dbReference>
<evidence type="ECO:0000256" key="6">
    <source>
        <dbReference type="ARBA" id="ARBA00022989"/>
    </source>
</evidence>
<evidence type="ECO:0000256" key="8">
    <source>
        <dbReference type="ARBA" id="ARBA00049360"/>
    </source>
</evidence>
<proteinExistence type="inferred from homology"/>
<dbReference type="PROSITE" id="PS01047">
    <property type="entry name" value="HMA_1"/>
    <property type="match status" value="1"/>
</dbReference>
<dbReference type="SUPFAM" id="SSF81665">
    <property type="entry name" value="Calcium ATPase, transmembrane domain M"/>
    <property type="match status" value="1"/>
</dbReference>
<evidence type="ECO:0000313" key="14">
    <source>
        <dbReference type="Proteomes" id="UP000013015"/>
    </source>
</evidence>
<evidence type="ECO:0000256" key="5">
    <source>
        <dbReference type="ARBA" id="ARBA00022967"/>
    </source>
</evidence>
<feature type="transmembrane region" description="Helical" evidence="11">
    <location>
        <begin position="875"/>
        <end position="892"/>
    </location>
</feature>
<dbReference type="InterPro" id="IPR044492">
    <property type="entry name" value="P_typ_ATPase_HD_dom"/>
</dbReference>
<dbReference type="SFLD" id="SFLDG00002">
    <property type="entry name" value="C1.7:_P-type_atpase_like"/>
    <property type="match status" value="1"/>
</dbReference>
<accession>N6X4F5</accession>
<evidence type="ECO:0000256" key="7">
    <source>
        <dbReference type="ARBA" id="ARBA00023136"/>
    </source>
</evidence>
<feature type="compositionally biased region" description="Low complexity" evidence="10">
    <location>
        <begin position="1"/>
        <end position="31"/>
    </location>
</feature>
<evidence type="ECO:0000259" key="12">
    <source>
        <dbReference type="PROSITE" id="PS50846"/>
    </source>
</evidence>
<keyword evidence="4" id="KW-0479">Metal-binding</keyword>
<dbReference type="PRINTS" id="PR00119">
    <property type="entry name" value="CATATPASE"/>
</dbReference>
<feature type="transmembrane region" description="Helical" evidence="11">
    <location>
        <begin position="898"/>
        <end position="916"/>
    </location>
</feature>
<dbReference type="GO" id="GO:0016887">
    <property type="term" value="F:ATP hydrolysis activity"/>
    <property type="evidence" value="ECO:0007669"/>
    <property type="project" value="InterPro"/>
</dbReference>
<dbReference type="PROSITE" id="PS50846">
    <property type="entry name" value="HMA_2"/>
    <property type="match status" value="1"/>
</dbReference>
<feature type="compositionally biased region" description="Polar residues" evidence="10">
    <location>
        <begin position="32"/>
        <end position="52"/>
    </location>
</feature>
<dbReference type="Gene3D" id="3.30.70.100">
    <property type="match status" value="1"/>
</dbReference>
<feature type="transmembrane region" description="Helical" evidence="11">
    <location>
        <begin position="215"/>
        <end position="232"/>
    </location>
</feature>
<evidence type="ECO:0000256" key="3">
    <source>
        <dbReference type="ARBA" id="ARBA00022692"/>
    </source>
</evidence>
<dbReference type="Gene3D" id="3.40.50.1000">
    <property type="entry name" value="HAD superfamily/HAD-like"/>
    <property type="match status" value="2"/>
</dbReference>
<dbReference type="PATRIC" id="fig|888050.3.peg.796"/>
<evidence type="ECO:0000256" key="2">
    <source>
        <dbReference type="ARBA" id="ARBA00006024"/>
    </source>
</evidence>
<dbReference type="AlphaFoldDB" id="N6X4F5"/>
<dbReference type="CDD" id="cd00371">
    <property type="entry name" value="HMA"/>
    <property type="match status" value="1"/>
</dbReference>
<comment type="similarity">
    <text evidence="2">Belongs to the cation transport ATPase (P-type) (TC 3.A.3) family. Type IB subfamily.</text>
</comment>
<dbReference type="STRING" id="888050.HMPREF9004_0841"/>
<dbReference type="CDD" id="cd02094">
    <property type="entry name" value="P-type_ATPase_Cu-like"/>
    <property type="match status" value="1"/>
</dbReference>
<dbReference type="InterPro" id="IPR008250">
    <property type="entry name" value="ATPase_P-typ_transduc_dom_A_sf"/>
</dbReference>
<dbReference type="GO" id="GO:0005524">
    <property type="term" value="F:ATP binding"/>
    <property type="evidence" value="ECO:0007669"/>
    <property type="project" value="InterPro"/>
</dbReference>
<comment type="subcellular location">
    <subcellularLocation>
        <location evidence="1">Cell membrane</location>
        <topology evidence="1">Multi-pass membrane protein</topology>
    </subcellularLocation>
</comment>
<dbReference type="SUPFAM" id="SSF81653">
    <property type="entry name" value="Calcium ATPase, transduction domain A"/>
    <property type="match status" value="1"/>
</dbReference>
<dbReference type="FunFam" id="3.30.70.100:FF:000005">
    <property type="entry name" value="Copper-exporting P-type ATPase A"/>
    <property type="match status" value="1"/>
</dbReference>
<feature type="transmembrane region" description="Helical" evidence="11">
    <location>
        <begin position="173"/>
        <end position="195"/>
    </location>
</feature>
<keyword evidence="6 11" id="KW-1133">Transmembrane helix</keyword>
<dbReference type="SFLD" id="SFLDS00003">
    <property type="entry name" value="Haloacid_Dehalogenase"/>
    <property type="match status" value="1"/>
</dbReference>
<dbReference type="Gene3D" id="3.40.1110.10">
    <property type="entry name" value="Calcium-transporting ATPase, cytoplasmic domain N"/>
    <property type="match status" value="1"/>
</dbReference>
<dbReference type="InterPro" id="IPR001757">
    <property type="entry name" value="P_typ_ATPase"/>
</dbReference>
<dbReference type="GO" id="GO:0005886">
    <property type="term" value="C:plasma membrane"/>
    <property type="evidence" value="ECO:0007669"/>
    <property type="project" value="UniProtKB-SubCell"/>
</dbReference>
<feature type="region of interest" description="Disordered" evidence="10">
    <location>
        <begin position="703"/>
        <end position="722"/>
    </location>
</feature>
<evidence type="ECO:0000256" key="1">
    <source>
        <dbReference type="ARBA" id="ARBA00004651"/>
    </source>
</evidence>
<dbReference type="InterPro" id="IPR018303">
    <property type="entry name" value="ATPase_P-typ_P_site"/>
</dbReference>
<dbReference type="Proteomes" id="UP000013015">
    <property type="component" value="Unassembled WGS sequence"/>
</dbReference>
<reference evidence="13 14" key="1">
    <citation type="submission" date="2013-03" db="EMBL/GenBank/DDBJ databases">
        <title>Reference genome for the Human Microbiome Project.</title>
        <authorList>
            <person name="Aqrawi P."/>
            <person name="Ayvaz T."/>
            <person name="Bess C."/>
            <person name="Blankenburg K."/>
            <person name="Coyle M."/>
            <person name="Deng J."/>
            <person name="Forbes L."/>
            <person name="Fowler G."/>
            <person name="Francisco L."/>
            <person name="Fu Q."/>
            <person name="Gibbs R."/>
            <person name="Gross S."/>
            <person name="Gubbala S."/>
            <person name="Hale W."/>
            <person name="Hemphill L."/>
            <person name="Highlander S."/>
            <person name="Hirani K."/>
            <person name="Jackson L."/>
            <person name="Jakkamsetti A."/>
            <person name="Javaid M."/>
            <person name="Jayaseelan J.C."/>
            <person name="Jiang H."/>
            <person name="Joshi V."/>
            <person name="Korchina V."/>
            <person name="Kovar C."/>
            <person name="Lara F."/>
            <person name="Lee S."/>
            <person name="Liu Y."/>
            <person name="Mata R."/>
            <person name="Mathew T."/>
            <person name="Munidasa M."/>
            <person name="Muzny D."/>
            <person name="Nazareth L."/>
            <person name="Ngo R."/>
            <person name="Nguyen L."/>
            <person name="Nguyen N."/>
            <person name="Okwuonu G."/>
            <person name="Ongeri F."/>
            <person name="Palculict T."/>
            <person name="Patil S."/>
            <person name="Petrosino J."/>
            <person name="Pham C."/>
            <person name="Pham P."/>
            <person name="Pu L.-L."/>
            <person name="Qin X."/>
            <person name="Qu J."/>
            <person name="Reid J."/>
            <person name="Ross M."/>
            <person name="Ruth R."/>
            <person name="Saada N."/>
            <person name="San Lucas F."/>
            <person name="Santibanez J."/>
            <person name="Shang Y."/>
            <person name="Simmons D."/>
            <person name="Song X.-Z."/>
            <person name="Tang L.-Y."/>
            <person name="Thornton R."/>
            <person name="Warren J."/>
            <person name="Weissenberger G."/>
            <person name="Wilczek-Boney K."/>
            <person name="Worley K."/>
            <person name="Youmans B."/>
            <person name="Zhang J."/>
            <person name="Zhang L."/>
            <person name="Zhao Z."/>
            <person name="Zhou C."/>
            <person name="Zhu D."/>
            <person name="Zhu Y."/>
        </authorList>
    </citation>
    <scope>NUCLEOTIDE SEQUENCE [LARGE SCALE GENOMIC DNA]</scope>
    <source>
        <strain evidence="13 14">F0333</strain>
    </source>
</reference>
<feature type="region of interest" description="Disordered" evidence="10">
    <location>
        <begin position="1"/>
        <end position="103"/>
    </location>
</feature>
<dbReference type="EMBL" id="AQHZ01000015">
    <property type="protein sequence ID" value="ENO18272.1"/>
    <property type="molecule type" value="Genomic_DNA"/>
</dbReference>
<comment type="caution">
    <text evidence="13">The sequence shown here is derived from an EMBL/GenBank/DDBJ whole genome shotgun (WGS) entry which is preliminary data.</text>
</comment>
<sequence length="922" mass="96005">MSTPSTDSAPSTPNTSAPSTNASSVTAPSTNPSSAGTSSPNAVSETTPSPSEHSAVPSSPSTGSQAPSSPSLRSVTTSSPNAISETTPSSTASSPGVGEGARERADNLEHRLLISAPFAILALVLSMAPPLQFSGWQWVVALASIPVTTWGAWPFHKAAFAAGRHGSTTMDTLVSLGVIASSLWSWWALLFGGAGELGMRMSMTFLPRASQATHAQIYFEGACTIVVFLLTGRWMEARARYRAGDALRSLLELGAKEAIRVDIDPTSGARSFVRIPAADLAINDLFLVKPGEKVATDGVIVEGATALDTSLLTGESAPVDVSEGDTVTGATMNTWGSILVKATRVGADTTLARIGRMVTEAQAGKAPVQRLADSISSIFVPLVIGVFLLTLAGWLIWGAPLQASFTAAVSVLVVACPCALGLATPTALLVGSGRASQLGIVIKSAEILEQTRSIDTILLDKTGTVTTGRMFLEEVCATSGVKTTAEVLCDEERGSEEISEEEALAVAAGVESASEHPIARAILAGAHERGITPTQVTAFTNHAGLGASAIIHRPDGPALALVGRATWLADMGVTLSEEHHRALAEAKRRGASAVVAAIVATWIDEGGAHSSTEPTGSGHVLPKEDTPLPLATITMNVQGMTCASCVRRVERKLGKLEGVSAQVNLATETATILLSSEHSNEELERVVDKAGYSGTILERHEASELVPASPSLDENGEEERETQERVLPATLEGVKALAVLILSDTVKPSSAEAIERLKELDIEPILLTGDNEAAARRVAEQVGIHRVIAQVMPDEKRDVVASLQEQGHVVAMVGDGVNDAAALAQAGVQGLGIAMGSGTDVAIEVADITLMNSELTSVATAIRISRRTLRIIKGNLFWAFAYNVAMIPLAIAGLLNPMFASAAMAFSSVFVVLNSLRLRNAD</sequence>
<evidence type="ECO:0000256" key="4">
    <source>
        <dbReference type="ARBA" id="ARBA00022723"/>
    </source>
</evidence>
<keyword evidence="5" id="KW-1278">Translocase</keyword>
<comment type="catalytic activity">
    <reaction evidence="8">
        <text>ATP + H2O = ADP + phosphate + H(+)</text>
        <dbReference type="Rhea" id="RHEA:13065"/>
        <dbReference type="ChEBI" id="CHEBI:15377"/>
        <dbReference type="ChEBI" id="CHEBI:15378"/>
        <dbReference type="ChEBI" id="CHEBI:30616"/>
        <dbReference type="ChEBI" id="CHEBI:43474"/>
        <dbReference type="ChEBI" id="CHEBI:456216"/>
    </reaction>
</comment>
<dbReference type="SUPFAM" id="SSF81660">
    <property type="entry name" value="Metal cation-transporting ATPase, ATP-binding domain N"/>
    <property type="match status" value="1"/>
</dbReference>
<dbReference type="GO" id="GO:0043682">
    <property type="term" value="F:P-type divalent copper transporter activity"/>
    <property type="evidence" value="ECO:0007669"/>
    <property type="project" value="TreeGrafter"/>
</dbReference>
<dbReference type="NCBIfam" id="TIGR01494">
    <property type="entry name" value="ATPase_P-type"/>
    <property type="match status" value="2"/>
</dbReference>
<dbReference type="SUPFAM" id="SSF56784">
    <property type="entry name" value="HAD-like"/>
    <property type="match status" value="1"/>
</dbReference>
<dbReference type="Pfam" id="PF00122">
    <property type="entry name" value="E1-E2_ATPase"/>
    <property type="match status" value="1"/>
</dbReference>
<evidence type="ECO:0000256" key="11">
    <source>
        <dbReference type="SAM" id="Phobius"/>
    </source>
</evidence>
<dbReference type="eggNOG" id="COG2217">
    <property type="taxonomic scope" value="Bacteria"/>
</dbReference>
<dbReference type="InterPro" id="IPR023298">
    <property type="entry name" value="ATPase_P-typ_TM_dom_sf"/>
</dbReference>
<feature type="transmembrane region" description="Helical" evidence="11">
    <location>
        <begin position="378"/>
        <end position="397"/>
    </location>
</feature>
<name>N6X4F5_9ACTO</name>
<keyword evidence="14" id="KW-1185">Reference proteome</keyword>
<dbReference type="PROSITE" id="PS00154">
    <property type="entry name" value="ATPASE_E1_E2"/>
    <property type="match status" value="1"/>
</dbReference>
<dbReference type="InterPro" id="IPR036412">
    <property type="entry name" value="HAD-like_sf"/>
</dbReference>
<evidence type="ECO:0000313" key="13">
    <source>
        <dbReference type="EMBL" id="ENO18272.1"/>
    </source>
</evidence>
<dbReference type="InterPro" id="IPR017969">
    <property type="entry name" value="Heavy-metal-associated_CS"/>
</dbReference>
<dbReference type="Pfam" id="PF00702">
    <property type="entry name" value="Hydrolase"/>
    <property type="match status" value="2"/>
</dbReference>
<gene>
    <name evidence="13" type="ORF">HMPREF9004_0841</name>
</gene>
<dbReference type="InterPro" id="IPR006121">
    <property type="entry name" value="HMA_dom"/>
</dbReference>
<dbReference type="SUPFAM" id="SSF55008">
    <property type="entry name" value="HMA, heavy metal-associated domain"/>
    <property type="match status" value="1"/>
</dbReference>
<evidence type="ECO:0000256" key="10">
    <source>
        <dbReference type="SAM" id="MobiDB-lite"/>
    </source>
</evidence>
<dbReference type="PANTHER" id="PTHR43520">
    <property type="entry name" value="ATP7, ISOFORM B"/>
    <property type="match status" value="1"/>
</dbReference>
<dbReference type="SFLD" id="SFLDF00027">
    <property type="entry name" value="p-type_atpase"/>
    <property type="match status" value="1"/>
</dbReference>
<evidence type="ECO:0000256" key="9">
    <source>
        <dbReference type="ARBA" id="ARBA00074171"/>
    </source>
</evidence>
<dbReference type="InterPro" id="IPR023299">
    <property type="entry name" value="ATPase_P-typ_cyto_dom_N"/>
</dbReference>
<feature type="transmembrane region" description="Helical" evidence="11">
    <location>
        <begin position="112"/>
        <end position="129"/>
    </location>
</feature>
<dbReference type="GO" id="GO:0005507">
    <property type="term" value="F:copper ion binding"/>
    <property type="evidence" value="ECO:0007669"/>
    <property type="project" value="TreeGrafter"/>
</dbReference>
<feature type="domain" description="HMA" evidence="12">
    <location>
        <begin position="631"/>
        <end position="695"/>
    </location>
</feature>
<dbReference type="FunFam" id="2.70.150.10:FF:000002">
    <property type="entry name" value="Copper-transporting ATPase 1, putative"/>
    <property type="match status" value="1"/>
</dbReference>
<dbReference type="Pfam" id="PF00403">
    <property type="entry name" value="HMA"/>
    <property type="match status" value="1"/>
</dbReference>
<keyword evidence="13" id="KW-0378">Hydrolase</keyword>
<dbReference type="Gene3D" id="2.70.150.10">
    <property type="entry name" value="Calcium-transporting ATPase, cytoplasmic transduction domain A"/>
    <property type="match status" value="1"/>
</dbReference>
<dbReference type="PANTHER" id="PTHR43520:SF8">
    <property type="entry name" value="P-TYPE CU(+) TRANSPORTER"/>
    <property type="match status" value="1"/>
</dbReference>
<feature type="transmembrane region" description="Helical" evidence="11">
    <location>
        <begin position="403"/>
        <end position="430"/>
    </location>
</feature>
<dbReference type="InterPro" id="IPR059000">
    <property type="entry name" value="ATPase_P-type_domA"/>
</dbReference>
<feature type="compositionally biased region" description="Low complexity" evidence="10">
    <location>
        <begin position="57"/>
        <end position="95"/>
    </location>
</feature>
<keyword evidence="3 11" id="KW-0812">Transmembrane</keyword>
<dbReference type="InterPro" id="IPR023214">
    <property type="entry name" value="HAD_sf"/>
</dbReference>
<keyword evidence="7 11" id="KW-0472">Membrane</keyword>
<dbReference type="HOGENOM" id="CLU_001771_11_2_11"/>